<protein>
    <submittedName>
        <fullName evidence="1">Terminase-like family protein</fullName>
    </submittedName>
</protein>
<evidence type="ECO:0000313" key="2">
    <source>
        <dbReference type="Proteomes" id="UP000184388"/>
    </source>
</evidence>
<accession>A0A9X8MTD1</accession>
<proteinExistence type="predicted"/>
<organism evidence="1 2">
    <name type="scientific">Streptomyces yunnanensis</name>
    <dbReference type="NCBI Taxonomy" id="156453"/>
    <lineage>
        <taxon>Bacteria</taxon>
        <taxon>Bacillati</taxon>
        <taxon>Actinomycetota</taxon>
        <taxon>Actinomycetes</taxon>
        <taxon>Kitasatosporales</taxon>
        <taxon>Streptomycetaceae</taxon>
        <taxon>Streptomyces</taxon>
    </lineage>
</organism>
<dbReference type="InterPro" id="IPR027417">
    <property type="entry name" value="P-loop_NTPase"/>
</dbReference>
<dbReference type="Proteomes" id="UP000184388">
    <property type="component" value="Unassembled WGS sequence"/>
</dbReference>
<name>A0A9X8MTD1_9ACTN</name>
<dbReference type="Pfam" id="PF03237">
    <property type="entry name" value="Terminase_6N"/>
    <property type="match status" value="1"/>
</dbReference>
<dbReference type="Gene3D" id="3.30.420.280">
    <property type="match status" value="1"/>
</dbReference>
<dbReference type="Gene3D" id="3.40.50.300">
    <property type="entry name" value="P-loop containing nucleotide triphosphate hydrolases"/>
    <property type="match status" value="1"/>
</dbReference>
<dbReference type="AlphaFoldDB" id="A0A9X8MTD1"/>
<comment type="caution">
    <text evidence="1">The sequence shown here is derived from an EMBL/GenBank/DDBJ whole genome shotgun (WGS) entry which is preliminary data.</text>
</comment>
<evidence type="ECO:0000313" key="1">
    <source>
        <dbReference type="EMBL" id="SHL75471.1"/>
    </source>
</evidence>
<sequence>MLGYTPTARQQEFHDADEFAVLIGGAAGGGKSKALTMEAIRACVRYPGIRVGAFRRTYGELKESLLAELAQVGYAGALGASWNGTEYELKFNNGSLLMFRYAESVKDASRRQGGQYQMLVFDELTLTPPDVVAFLESRLRSGRSDVPVLGVKAGTNPGGPGHGPVKARYVDATAYGTRVAVDDRGRTVRFIPSKLSDNPHVNREYADDLKALPEKLRRAFLEGDWDSFMGQAFAEWRHERHTVAPMALPAAWRRYAGIDWGYTAPWAVVWIAVDEDGRAWLYRELYATQVGEAEQARRILAAEEDREQVAVRYADDAMWATRGDAKPIADVYAENGCPLTEAGKGPGSRIAGWQRMHSYLAEAPACPHHRELGWETCPKLHVFTSCANFIRTVPALPHATTGNPEDIDTNAEDHLADAVRYAVINLGREARFHFPAPDPVAPALDPNATSSRPAPAVPSIGGFPILEGGSPWAL</sequence>
<gene>
    <name evidence="1" type="ORF">SAMN05216268_10683</name>
</gene>
<dbReference type="EMBL" id="FRBK01000006">
    <property type="protein sequence ID" value="SHL75471.1"/>
    <property type="molecule type" value="Genomic_DNA"/>
</dbReference>
<reference evidence="2" key="1">
    <citation type="submission" date="2016-11" db="EMBL/GenBank/DDBJ databases">
        <authorList>
            <person name="Jaros S."/>
            <person name="Januszkiewicz K."/>
            <person name="Wedrychowicz H."/>
        </authorList>
    </citation>
    <scope>NUCLEOTIDE SEQUENCE [LARGE SCALE GENOMIC DNA]</scope>
    <source>
        <strain evidence="2">CGMCC 4.3555</strain>
    </source>
</reference>